<gene>
    <name evidence="5" type="ORF">SLS63_011953</name>
</gene>
<evidence type="ECO:0000256" key="2">
    <source>
        <dbReference type="ARBA" id="ARBA00022723"/>
    </source>
</evidence>
<keyword evidence="2" id="KW-0479">Metal-binding</keyword>
<dbReference type="Pfam" id="PF00067">
    <property type="entry name" value="p450"/>
    <property type="match status" value="1"/>
</dbReference>
<dbReference type="InterPro" id="IPR036396">
    <property type="entry name" value="Cyt_P450_sf"/>
</dbReference>
<dbReference type="CDD" id="cd11065">
    <property type="entry name" value="CYP64-like"/>
    <property type="match status" value="1"/>
</dbReference>
<name>A0ABR1NSQ5_DIAER</name>
<evidence type="ECO:0000256" key="4">
    <source>
        <dbReference type="ARBA" id="ARBA00023004"/>
    </source>
</evidence>
<evidence type="ECO:0000256" key="1">
    <source>
        <dbReference type="ARBA" id="ARBA00010617"/>
    </source>
</evidence>
<keyword evidence="3" id="KW-0560">Oxidoreductase</keyword>
<dbReference type="EMBL" id="JAKNSF020000122">
    <property type="protein sequence ID" value="KAK7713791.1"/>
    <property type="molecule type" value="Genomic_DNA"/>
</dbReference>
<evidence type="ECO:0000256" key="3">
    <source>
        <dbReference type="ARBA" id="ARBA00023002"/>
    </source>
</evidence>
<comment type="caution">
    <text evidence="5">The sequence shown here is derived from an EMBL/GenBank/DDBJ whole genome shotgun (WGS) entry which is preliminary data.</text>
</comment>
<evidence type="ECO:0008006" key="7">
    <source>
        <dbReference type="Google" id="ProtNLM"/>
    </source>
</evidence>
<evidence type="ECO:0000313" key="5">
    <source>
        <dbReference type="EMBL" id="KAK7713791.1"/>
    </source>
</evidence>
<dbReference type="InterPro" id="IPR002401">
    <property type="entry name" value="Cyt_P450_E_grp-I"/>
</dbReference>
<sequence length="482" mass="54437">MDSPFPFPLFGNYFQTPRLRPWVDWEQWSKEYNSPMITVWNGNRPSIIINEAWTISDLFDKRADIYSSRPRMYAMGDMVGATETNQVCLVYGDQWRLHRRLMHTAVGSQAIKAHRPFQGDESKVLALDLLERPGDYVKAIERYACSVVSIIGWGQRIENTNHPTAQVALAMMEGVDLVVPCWHIVEVIPALLRVPSWLYSVPKKIMQGSNMGVDFFSRLTKEAGGTGKASFASRVMNSHAQKGINEAEIASLTGNLIGGGVDTTSGSIISFVLAMCVFPEVQRKAQEELDRVVGRERSPNWEDDERALPYIAALRTEVLRWRTVAILGGIPHAPIRDDEYDGYFIPKGTPIHGNVWAIHRNAREYPAPDSFRPERFLGGLERPYPNKQGHNAFGWGRRVCSGQPLAEQGLFMTLARLLWAFDIQPGADDKGHLATLDIFKYTNCENMRPEPFAARFTPRTPEIADIIRREAEEAREALSVYV</sequence>
<protein>
    <recommendedName>
        <fullName evidence="7">Cytochrome P450</fullName>
    </recommendedName>
</protein>
<reference evidence="5 6" key="1">
    <citation type="submission" date="2024-02" db="EMBL/GenBank/DDBJ databases">
        <title>De novo assembly and annotation of 12 fungi associated with fruit tree decline syndrome in Ontario, Canada.</title>
        <authorList>
            <person name="Sulman M."/>
            <person name="Ellouze W."/>
            <person name="Ilyukhin E."/>
        </authorList>
    </citation>
    <scope>NUCLEOTIDE SEQUENCE [LARGE SCALE GENOMIC DNA]</scope>
    <source>
        <strain evidence="5 6">M169</strain>
    </source>
</reference>
<keyword evidence="4" id="KW-0408">Iron</keyword>
<dbReference type="PRINTS" id="PR00463">
    <property type="entry name" value="EP450I"/>
</dbReference>
<proteinExistence type="inferred from homology"/>
<dbReference type="PANTHER" id="PTHR46300">
    <property type="entry name" value="P450, PUTATIVE (EUROFUNG)-RELATED-RELATED"/>
    <property type="match status" value="1"/>
</dbReference>
<dbReference type="SUPFAM" id="SSF48264">
    <property type="entry name" value="Cytochrome P450"/>
    <property type="match status" value="1"/>
</dbReference>
<dbReference type="Proteomes" id="UP001430848">
    <property type="component" value="Unassembled WGS sequence"/>
</dbReference>
<comment type="similarity">
    <text evidence="1">Belongs to the cytochrome P450 family.</text>
</comment>
<accession>A0ABR1NSQ5</accession>
<dbReference type="PANTHER" id="PTHR46300:SF4">
    <property type="entry name" value="CYTOCHROME P450 98A3"/>
    <property type="match status" value="1"/>
</dbReference>
<evidence type="ECO:0000313" key="6">
    <source>
        <dbReference type="Proteomes" id="UP001430848"/>
    </source>
</evidence>
<dbReference type="InterPro" id="IPR001128">
    <property type="entry name" value="Cyt_P450"/>
</dbReference>
<dbReference type="InterPro" id="IPR050364">
    <property type="entry name" value="Cytochrome_P450_fung"/>
</dbReference>
<organism evidence="5 6">
    <name type="scientific">Diaporthe eres</name>
    <name type="common">Phomopsis oblonga</name>
    <dbReference type="NCBI Taxonomy" id="83184"/>
    <lineage>
        <taxon>Eukaryota</taxon>
        <taxon>Fungi</taxon>
        <taxon>Dikarya</taxon>
        <taxon>Ascomycota</taxon>
        <taxon>Pezizomycotina</taxon>
        <taxon>Sordariomycetes</taxon>
        <taxon>Sordariomycetidae</taxon>
        <taxon>Diaporthales</taxon>
        <taxon>Diaporthaceae</taxon>
        <taxon>Diaporthe</taxon>
        <taxon>Diaporthe eres species complex</taxon>
    </lineage>
</organism>
<keyword evidence="6" id="KW-1185">Reference proteome</keyword>
<dbReference type="Gene3D" id="1.10.630.10">
    <property type="entry name" value="Cytochrome P450"/>
    <property type="match status" value="1"/>
</dbReference>